<evidence type="ECO:0000313" key="14">
    <source>
        <dbReference type="Proteomes" id="UP001056937"/>
    </source>
</evidence>
<evidence type="ECO:0000313" key="13">
    <source>
        <dbReference type="EMBL" id="USI73657.1"/>
    </source>
</evidence>
<dbReference type="RefSeq" id="WP_252167463.1">
    <property type="nucleotide sequence ID" value="NZ_CP084930.1"/>
</dbReference>
<accession>A0ABY4X9N9</accession>
<organism evidence="13 14">
    <name type="scientific">Sphingomonas morindae</name>
    <dbReference type="NCBI Taxonomy" id="1541170"/>
    <lineage>
        <taxon>Bacteria</taxon>
        <taxon>Pseudomonadati</taxon>
        <taxon>Pseudomonadota</taxon>
        <taxon>Alphaproteobacteria</taxon>
        <taxon>Sphingomonadales</taxon>
        <taxon>Sphingomonadaceae</taxon>
        <taxon>Sphingomonas</taxon>
    </lineage>
</organism>
<evidence type="ECO:0000256" key="11">
    <source>
        <dbReference type="SAM" id="Phobius"/>
    </source>
</evidence>
<evidence type="ECO:0000256" key="9">
    <source>
        <dbReference type="ARBA" id="ARBA00023136"/>
    </source>
</evidence>
<dbReference type="InterPro" id="IPR006260">
    <property type="entry name" value="TonB/TolA_C"/>
</dbReference>
<keyword evidence="7" id="KW-0653">Protein transport</keyword>
<name>A0ABY4X9N9_9SPHN</name>
<dbReference type="PANTHER" id="PTHR33446">
    <property type="entry name" value="PROTEIN TONB-RELATED"/>
    <property type="match status" value="1"/>
</dbReference>
<proteinExistence type="inferred from homology"/>
<feature type="compositionally biased region" description="Basic and acidic residues" evidence="10">
    <location>
        <begin position="108"/>
        <end position="120"/>
    </location>
</feature>
<evidence type="ECO:0000256" key="4">
    <source>
        <dbReference type="ARBA" id="ARBA00022475"/>
    </source>
</evidence>
<feature type="region of interest" description="Disordered" evidence="10">
    <location>
        <begin position="92"/>
        <end position="179"/>
    </location>
</feature>
<dbReference type="SUPFAM" id="SSF74653">
    <property type="entry name" value="TolA/TonB C-terminal domain"/>
    <property type="match status" value="1"/>
</dbReference>
<evidence type="ECO:0000256" key="3">
    <source>
        <dbReference type="ARBA" id="ARBA00022448"/>
    </source>
</evidence>
<comment type="subcellular location">
    <subcellularLocation>
        <location evidence="1">Cell inner membrane</location>
        <topology evidence="1">Single-pass membrane protein</topology>
        <orientation evidence="1">Periplasmic side</orientation>
    </subcellularLocation>
</comment>
<evidence type="ECO:0000256" key="8">
    <source>
        <dbReference type="ARBA" id="ARBA00022989"/>
    </source>
</evidence>
<feature type="compositionally biased region" description="Low complexity" evidence="10">
    <location>
        <begin position="92"/>
        <end position="105"/>
    </location>
</feature>
<protein>
    <submittedName>
        <fullName evidence="13">Energy transducer TonB</fullName>
    </submittedName>
</protein>
<keyword evidence="5" id="KW-0997">Cell inner membrane</keyword>
<dbReference type="InterPro" id="IPR037682">
    <property type="entry name" value="TonB_C"/>
</dbReference>
<sequence length="284" mass="29067">MYSELARLDDPHAAAKFLRQTAAGGGDAPVLGEGGWRARSSYAPPRAARPAGALGALAIVAVALALIFWTARARLIPAAPPARATRLLRFDLPGAAPPSSRNAPARPDPPRREGRPEAARTSDAAAPAPVAQPAPAQAAATTGAPPAFSSGPAREPGAPATAPPAVAPETGTAAAQDGAAAQADAAEAAWLARLLGRLQQFRRYPRAAESAGQQGVVTVAILVSREGSVLGVELRRPSGYPLLDMEALATVRRAAPLPPPDAAIRGDPVRVEVPVRFSLDAHRS</sequence>
<evidence type="ECO:0000256" key="7">
    <source>
        <dbReference type="ARBA" id="ARBA00022927"/>
    </source>
</evidence>
<feature type="compositionally biased region" description="Low complexity" evidence="10">
    <location>
        <begin position="167"/>
        <end position="179"/>
    </location>
</feature>
<dbReference type="PANTHER" id="PTHR33446:SF2">
    <property type="entry name" value="PROTEIN TONB"/>
    <property type="match status" value="1"/>
</dbReference>
<comment type="similarity">
    <text evidence="2">Belongs to the TonB family.</text>
</comment>
<dbReference type="Proteomes" id="UP001056937">
    <property type="component" value="Chromosome 1"/>
</dbReference>
<dbReference type="InterPro" id="IPR051045">
    <property type="entry name" value="TonB-dependent_transducer"/>
</dbReference>
<keyword evidence="6 11" id="KW-0812">Transmembrane</keyword>
<gene>
    <name evidence="13" type="ORF">LHA26_04065</name>
</gene>
<evidence type="ECO:0000256" key="2">
    <source>
        <dbReference type="ARBA" id="ARBA00006555"/>
    </source>
</evidence>
<keyword evidence="8 11" id="KW-1133">Transmembrane helix</keyword>
<keyword evidence="9 11" id="KW-0472">Membrane</keyword>
<reference evidence="13" key="1">
    <citation type="journal article" date="2022" name="Toxins">
        <title>Genomic Analysis of Sphingopyxis sp. USTB-05 for Biodegrading Cyanobacterial Hepatotoxins.</title>
        <authorList>
            <person name="Liu C."/>
            <person name="Xu Q."/>
            <person name="Zhao Z."/>
            <person name="Zhang H."/>
            <person name="Liu X."/>
            <person name="Yin C."/>
            <person name="Liu Y."/>
            <person name="Yan H."/>
        </authorList>
    </citation>
    <scope>NUCLEOTIDE SEQUENCE</scope>
    <source>
        <strain evidence="13">NBD5</strain>
    </source>
</reference>
<feature type="domain" description="TonB C-terminal" evidence="12">
    <location>
        <begin position="189"/>
        <end position="284"/>
    </location>
</feature>
<dbReference type="PROSITE" id="PS52015">
    <property type="entry name" value="TONB_CTD"/>
    <property type="match status" value="1"/>
</dbReference>
<feature type="compositionally biased region" description="Low complexity" evidence="10">
    <location>
        <begin position="121"/>
        <end position="160"/>
    </location>
</feature>
<evidence type="ECO:0000259" key="12">
    <source>
        <dbReference type="PROSITE" id="PS52015"/>
    </source>
</evidence>
<keyword evidence="14" id="KW-1185">Reference proteome</keyword>
<evidence type="ECO:0000256" key="10">
    <source>
        <dbReference type="SAM" id="MobiDB-lite"/>
    </source>
</evidence>
<keyword evidence="3" id="KW-0813">Transport</keyword>
<evidence type="ECO:0000256" key="1">
    <source>
        <dbReference type="ARBA" id="ARBA00004383"/>
    </source>
</evidence>
<evidence type="ECO:0000256" key="6">
    <source>
        <dbReference type="ARBA" id="ARBA00022692"/>
    </source>
</evidence>
<feature type="transmembrane region" description="Helical" evidence="11">
    <location>
        <begin position="51"/>
        <end position="71"/>
    </location>
</feature>
<dbReference type="EMBL" id="CP084930">
    <property type="protein sequence ID" value="USI73657.1"/>
    <property type="molecule type" value="Genomic_DNA"/>
</dbReference>
<evidence type="ECO:0000256" key="5">
    <source>
        <dbReference type="ARBA" id="ARBA00022519"/>
    </source>
</evidence>
<dbReference type="NCBIfam" id="TIGR01352">
    <property type="entry name" value="tonB_Cterm"/>
    <property type="match status" value="1"/>
</dbReference>
<keyword evidence="4" id="KW-1003">Cell membrane</keyword>
<dbReference type="Gene3D" id="3.30.1150.10">
    <property type="match status" value="1"/>
</dbReference>
<dbReference type="Pfam" id="PF03544">
    <property type="entry name" value="TonB_C"/>
    <property type="match status" value="1"/>
</dbReference>